<gene>
    <name evidence="1" type="ORF">IV41_GL001781</name>
</gene>
<dbReference type="InterPro" id="IPR014825">
    <property type="entry name" value="DNA_alkylation"/>
</dbReference>
<dbReference type="Proteomes" id="UP000051639">
    <property type="component" value="Unassembled WGS sequence"/>
</dbReference>
<reference evidence="1 2" key="1">
    <citation type="journal article" date="2015" name="Genome Announc.">
        <title>Expanding the biotechnology potential of lactobacilli through comparative genomics of 213 strains and associated genera.</title>
        <authorList>
            <person name="Sun Z."/>
            <person name="Harris H.M."/>
            <person name="McCann A."/>
            <person name="Guo C."/>
            <person name="Argimon S."/>
            <person name="Zhang W."/>
            <person name="Yang X."/>
            <person name="Jeffery I.B."/>
            <person name="Cooney J.C."/>
            <person name="Kagawa T.F."/>
            <person name="Liu W."/>
            <person name="Song Y."/>
            <person name="Salvetti E."/>
            <person name="Wrobel A."/>
            <person name="Rasinkangas P."/>
            <person name="Parkhill J."/>
            <person name="Rea M.C."/>
            <person name="O'Sullivan O."/>
            <person name="Ritari J."/>
            <person name="Douillard F.P."/>
            <person name="Paul Ross R."/>
            <person name="Yang R."/>
            <person name="Briner A.E."/>
            <person name="Felis G.E."/>
            <person name="de Vos W.M."/>
            <person name="Barrangou R."/>
            <person name="Klaenhammer T.R."/>
            <person name="Caufield P.W."/>
            <person name="Cui Y."/>
            <person name="Zhang H."/>
            <person name="O'Toole P.W."/>
        </authorList>
    </citation>
    <scope>NUCLEOTIDE SEQUENCE [LARGE SCALE GENOMIC DNA]</scope>
    <source>
        <strain evidence="1 2">DSM 14792</strain>
    </source>
</reference>
<proteinExistence type="predicted"/>
<evidence type="ECO:0000313" key="2">
    <source>
        <dbReference type="Proteomes" id="UP000051639"/>
    </source>
</evidence>
<name>A0A0R2H1F1_9LACO</name>
<accession>A0A0R2H1F1</accession>
<dbReference type="Pfam" id="PF08713">
    <property type="entry name" value="DNA_alkylation"/>
    <property type="match status" value="1"/>
</dbReference>
<dbReference type="EMBL" id="JQBA01000062">
    <property type="protein sequence ID" value="KRN43546.1"/>
    <property type="molecule type" value="Genomic_DNA"/>
</dbReference>
<dbReference type="AlphaFoldDB" id="A0A0R2H1F1"/>
<comment type="caution">
    <text evidence="1">The sequence shown here is derived from an EMBL/GenBank/DDBJ whole genome shotgun (WGS) entry which is preliminary data.</text>
</comment>
<sequence length="60" mass="6824">MDYAKARATFAAAADAERAVPMAHYLRDQFVFFGLSAARRRDLVRPWLRTAKHAPEVGIY</sequence>
<dbReference type="PATRIC" id="fig|148604.4.peg.1837"/>
<dbReference type="Gene3D" id="1.20.1660.10">
    <property type="entry name" value="Hypothetical protein (EF3068)"/>
    <property type="match status" value="1"/>
</dbReference>
<organism evidence="1 2">
    <name type="scientific">Limosilactobacillus ingluviei</name>
    <dbReference type="NCBI Taxonomy" id="148604"/>
    <lineage>
        <taxon>Bacteria</taxon>
        <taxon>Bacillati</taxon>
        <taxon>Bacillota</taxon>
        <taxon>Bacilli</taxon>
        <taxon>Lactobacillales</taxon>
        <taxon>Lactobacillaceae</taxon>
        <taxon>Limosilactobacillus</taxon>
    </lineage>
</organism>
<evidence type="ECO:0000313" key="1">
    <source>
        <dbReference type="EMBL" id="KRN43546.1"/>
    </source>
</evidence>
<keyword evidence="2" id="KW-1185">Reference proteome</keyword>
<evidence type="ECO:0008006" key="3">
    <source>
        <dbReference type="Google" id="ProtNLM"/>
    </source>
</evidence>
<protein>
    <recommendedName>
        <fullName evidence="3">DNA alkylation repair enzyme</fullName>
    </recommendedName>
</protein>
<dbReference type="RefSeq" id="WP_235809125.1">
    <property type="nucleotide sequence ID" value="NZ_CANCWM010000009.1"/>
</dbReference>